<dbReference type="GeneID" id="6759477"/>
<dbReference type="PANTHER" id="PTHR21199">
    <property type="entry name" value="COMM DOMAIN-CONTAINING PROTEIN 1"/>
    <property type="match status" value="1"/>
</dbReference>
<dbReference type="HOGENOM" id="CLU_126878_0_0_1"/>
<dbReference type="OrthoDB" id="10251426at2759"/>
<evidence type="ECO:0000313" key="5">
    <source>
        <dbReference type="Proteomes" id="UP000009022"/>
    </source>
</evidence>
<protein>
    <recommendedName>
        <fullName evidence="1">COMM domain-containing protein 1</fullName>
    </recommendedName>
</protein>
<dbReference type="PROSITE" id="PS51269">
    <property type="entry name" value="COMM"/>
    <property type="match status" value="1"/>
</dbReference>
<comment type="similarity">
    <text evidence="2">Belongs to the COMM domain-containing protein 1 family.</text>
</comment>
<dbReference type="EMBL" id="DS985278">
    <property type="protein sequence ID" value="EDV19248.1"/>
    <property type="molecule type" value="Genomic_DNA"/>
</dbReference>
<organism evidence="4 5">
    <name type="scientific">Trichoplax adhaerens</name>
    <name type="common">Trichoplax reptans</name>
    <dbReference type="NCBI Taxonomy" id="10228"/>
    <lineage>
        <taxon>Eukaryota</taxon>
        <taxon>Metazoa</taxon>
        <taxon>Placozoa</taxon>
        <taxon>Uniplacotomia</taxon>
        <taxon>Trichoplacea</taxon>
        <taxon>Trichoplacidae</taxon>
        <taxon>Trichoplax</taxon>
    </lineage>
</organism>
<evidence type="ECO:0000256" key="1">
    <source>
        <dbReference type="ARBA" id="ARBA00016551"/>
    </source>
</evidence>
<dbReference type="KEGG" id="tad:TRIADDRAFT_64410"/>
<sequence length="182" mass="20974">MDVKKTLGLLNGISKRMYYNESIENDYLHEQILPNSSIAEFEQIVDKYSSLLQDIVINDVDVNDLGIKLKQMQENNQLSPDECNGITKFWKVNRIKLHDVLIQQSLWEDKLKSFSWRIDVSAQSKSIDKINKPTAIVELKSKSRLHDQGSDSVLFEMDQEQVQKLLAGISDIEETITKYSQP</sequence>
<dbReference type="Proteomes" id="UP000009022">
    <property type="component" value="Unassembled WGS sequence"/>
</dbReference>
<dbReference type="GO" id="GO:0005768">
    <property type="term" value="C:endosome"/>
    <property type="evidence" value="ECO:0000318"/>
    <property type="project" value="GO_Central"/>
</dbReference>
<dbReference type="InterPro" id="IPR017920">
    <property type="entry name" value="COMM"/>
</dbReference>
<dbReference type="PhylomeDB" id="B3SDD0"/>
<feature type="domain" description="COMM" evidence="3">
    <location>
        <begin position="110"/>
        <end position="180"/>
    </location>
</feature>
<dbReference type="AlphaFoldDB" id="B3SDD0"/>
<dbReference type="GO" id="GO:0055070">
    <property type="term" value="P:copper ion homeostasis"/>
    <property type="evidence" value="ECO:0000318"/>
    <property type="project" value="GO_Central"/>
</dbReference>
<dbReference type="InParanoid" id="B3SDD0"/>
<proteinExistence type="inferred from homology"/>
<evidence type="ECO:0000256" key="2">
    <source>
        <dbReference type="ARBA" id="ARBA00093455"/>
    </source>
</evidence>
<dbReference type="GO" id="GO:2000009">
    <property type="term" value="P:negative regulation of protein localization to cell surface"/>
    <property type="evidence" value="ECO:0000318"/>
    <property type="project" value="GO_Central"/>
</dbReference>
<dbReference type="Pfam" id="PF17221">
    <property type="entry name" value="COMMD1_N"/>
    <property type="match status" value="1"/>
</dbReference>
<dbReference type="RefSeq" id="XP_002118245.1">
    <property type="nucleotide sequence ID" value="XM_002118209.1"/>
</dbReference>
<gene>
    <name evidence="4" type="ORF">TRIADDRAFT_64410</name>
</gene>
<accession>B3SDD0</accession>
<reference evidence="4 5" key="1">
    <citation type="journal article" date="2008" name="Nature">
        <title>The Trichoplax genome and the nature of placozoans.</title>
        <authorList>
            <person name="Srivastava M."/>
            <person name="Begovic E."/>
            <person name="Chapman J."/>
            <person name="Putnam N.H."/>
            <person name="Hellsten U."/>
            <person name="Kawashima T."/>
            <person name="Kuo A."/>
            <person name="Mitros T."/>
            <person name="Salamov A."/>
            <person name="Carpenter M.L."/>
            <person name="Signorovitch A.Y."/>
            <person name="Moreno M.A."/>
            <person name="Kamm K."/>
            <person name="Grimwood J."/>
            <person name="Schmutz J."/>
            <person name="Shapiro H."/>
            <person name="Grigoriev I.V."/>
            <person name="Buss L.W."/>
            <person name="Schierwater B."/>
            <person name="Dellaporta S.L."/>
            <person name="Rokhsar D.S."/>
        </authorList>
    </citation>
    <scope>NUCLEOTIDE SEQUENCE [LARGE SCALE GENOMIC DNA]</scope>
    <source>
        <strain evidence="4 5">Grell-BS-1999</strain>
    </source>
</reference>
<dbReference type="Pfam" id="PF07258">
    <property type="entry name" value="COMM_domain"/>
    <property type="match status" value="1"/>
</dbReference>
<dbReference type="GO" id="GO:0032434">
    <property type="term" value="P:regulation of proteasomal ubiquitin-dependent protein catabolic process"/>
    <property type="evidence" value="ECO:0000318"/>
    <property type="project" value="GO_Central"/>
</dbReference>
<dbReference type="CTD" id="6759477"/>
<dbReference type="InterPro" id="IPR037351">
    <property type="entry name" value="Murr1"/>
</dbReference>
<keyword evidence="5" id="KW-1185">Reference proteome</keyword>
<dbReference type="GO" id="GO:1902306">
    <property type="term" value="P:negative regulation of sodium ion transmembrane transport"/>
    <property type="evidence" value="ECO:0000318"/>
    <property type="project" value="GO_Central"/>
</dbReference>
<dbReference type="PANTHER" id="PTHR21199:SF1">
    <property type="entry name" value="COMM DOMAIN-CONTAINING PROTEIN 1"/>
    <property type="match status" value="1"/>
</dbReference>
<dbReference type="STRING" id="10228.B3SDD0"/>
<dbReference type="GO" id="GO:0031398">
    <property type="term" value="P:positive regulation of protein ubiquitination"/>
    <property type="evidence" value="ECO:0000318"/>
    <property type="project" value="GO_Central"/>
</dbReference>
<dbReference type="OMA" id="MPTAIVE"/>
<evidence type="ECO:0000313" key="4">
    <source>
        <dbReference type="EMBL" id="EDV19248.1"/>
    </source>
</evidence>
<dbReference type="eggNOG" id="ENOG502RXN6">
    <property type="taxonomic scope" value="Eukaryota"/>
</dbReference>
<evidence type="ECO:0000259" key="3">
    <source>
        <dbReference type="PROSITE" id="PS51269"/>
    </source>
</evidence>
<name>B3SDD0_TRIAD</name>
<dbReference type="InterPro" id="IPR033776">
    <property type="entry name" value="COMMD1_N"/>
</dbReference>